<comment type="caution">
    <text evidence="1">The sequence shown here is derived from an EMBL/GenBank/DDBJ whole genome shotgun (WGS) entry which is preliminary data.</text>
</comment>
<protein>
    <submittedName>
        <fullName evidence="1">Uncharacterized protein</fullName>
    </submittedName>
</protein>
<organism evidence="1 2">
    <name type="scientific">Microvirga subterranea</name>
    <dbReference type="NCBI Taxonomy" id="186651"/>
    <lineage>
        <taxon>Bacteria</taxon>
        <taxon>Pseudomonadati</taxon>
        <taxon>Pseudomonadota</taxon>
        <taxon>Alphaproteobacteria</taxon>
        <taxon>Hyphomicrobiales</taxon>
        <taxon>Methylobacteriaceae</taxon>
        <taxon>Microvirga</taxon>
    </lineage>
</organism>
<accession>A0A370HVU8</accession>
<proteinExistence type="predicted"/>
<reference evidence="1 2" key="1">
    <citation type="submission" date="2018-07" db="EMBL/GenBank/DDBJ databases">
        <title>Genomic Encyclopedia of Type Strains, Phase IV (KMG-IV): sequencing the most valuable type-strain genomes for metagenomic binning, comparative biology and taxonomic classification.</title>
        <authorList>
            <person name="Goeker M."/>
        </authorList>
    </citation>
    <scope>NUCLEOTIDE SEQUENCE [LARGE SCALE GENOMIC DNA]</scope>
    <source>
        <strain evidence="1 2">DSM 14364</strain>
    </source>
</reference>
<dbReference type="Proteomes" id="UP000254925">
    <property type="component" value="Unassembled WGS sequence"/>
</dbReference>
<evidence type="ECO:0000313" key="2">
    <source>
        <dbReference type="Proteomes" id="UP000254925"/>
    </source>
</evidence>
<evidence type="ECO:0000313" key="1">
    <source>
        <dbReference type="EMBL" id="RDI61074.1"/>
    </source>
</evidence>
<dbReference type="AlphaFoldDB" id="A0A370HVU8"/>
<keyword evidence="2" id="KW-1185">Reference proteome</keyword>
<gene>
    <name evidence="1" type="ORF">DES45_102468</name>
</gene>
<name>A0A370HVU8_9HYPH</name>
<sequence>MRKWRRRKALCARALTQQESRNQRVSTTLNLNGDSELHINGLAPVPVQKSYPDKRSTGTQQKPEGVKQMIKNNLRDFIETVIDNKYISADDVKMLQREILEDGIMTRIEAEALLALGRTLDAHESWGPALAALVVDFMVWSMRPTGVVTNDDAMWLTTALDVGGPTETAMNIAYAILDETQHVDAALLDFIMRGRQHARMQRMAA</sequence>
<dbReference type="EMBL" id="QQBB01000002">
    <property type="protein sequence ID" value="RDI61074.1"/>
    <property type="molecule type" value="Genomic_DNA"/>
</dbReference>